<evidence type="ECO:0000313" key="2">
    <source>
        <dbReference type="Proteomes" id="UP001569153"/>
    </source>
</evidence>
<dbReference type="EMBL" id="JBGOOT010000006">
    <property type="protein sequence ID" value="MEZ8195248.1"/>
    <property type="molecule type" value="Genomic_DNA"/>
</dbReference>
<proteinExistence type="predicted"/>
<protein>
    <submittedName>
        <fullName evidence="1">Uncharacterized protein</fullName>
    </submittedName>
</protein>
<evidence type="ECO:0000313" key="1">
    <source>
        <dbReference type="EMBL" id="MEZ8195248.1"/>
    </source>
</evidence>
<reference evidence="1 2" key="1">
    <citation type="submission" date="2024-06" db="EMBL/GenBank/DDBJ databases">
        <authorList>
            <person name="Steensen K."/>
            <person name="Seneca J."/>
            <person name="Bartlau N."/>
            <person name="Yu A.X."/>
            <person name="Polz M.F."/>
        </authorList>
    </citation>
    <scope>NUCLEOTIDE SEQUENCE [LARGE SCALE GENOMIC DNA]</scope>
    <source>
        <strain evidence="1 2">FF146</strain>
    </source>
</reference>
<keyword evidence="2" id="KW-1185">Reference proteome</keyword>
<dbReference type="RefSeq" id="WP_371730341.1">
    <property type="nucleotide sequence ID" value="NZ_JBGOOT010000006.1"/>
</dbReference>
<sequence>MKKQILQIHQIVTAIKALSPAPERGFIRLVWAIIEHVVRQSQKGKAEEANIVNDIREFIDHLNDKYPLEADEFEGYENYFKPEDHIR</sequence>
<name>A0ABV4M6V4_9VIBR</name>
<comment type="caution">
    <text evidence="1">The sequence shown here is derived from an EMBL/GenBank/DDBJ whole genome shotgun (WGS) entry which is preliminary data.</text>
</comment>
<dbReference type="Proteomes" id="UP001569153">
    <property type="component" value="Unassembled WGS sequence"/>
</dbReference>
<organism evidence="1 2">
    <name type="scientific">Vibrio cortegadensis</name>
    <dbReference type="NCBI Taxonomy" id="1328770"/>
    <lineage>
        <taxon>Bacteria</taxon>
        <taxon>Pseudomonadati</taxon>
        <taxon>Pseudomonadota</taxon>
        <taxon>Gammaproteobacteria</taxon>
        <taxon>Vibrionales</taxon>
        <taxon>Vibrionaceae</taxon>
        <taxon>Vibrio</taxon>
    </lineage>
</organism>
<accession>A0ABV4M6V4</accession>
<gene>
    <name evidence="1" type="ORF">ACED38_10130</name>
</gene>